<dbReference type="Gene3D" id="3.40.50.300">
    <property type="entry name" value="P-loop containing nucleotide triphosphate hydrolases"/>
    <property type="match status" value="1"/>
</dbReference>
<dbReference type="InterPro" id="IPR017871">
    <property type="entry name" value="ABC_transporter-like_CS"/>
</dbReference>
<dbReference type="InterPro" id="IPR050763">
    <property type="entry name" value="ABC_transporter_ATP-binding"/>
</dbReference>
<dbReference type="PANTHER" id="PTHR42711:SF5">
    <property type="entry name" value="ABC TRANSPORTER ATP-BINDING PROTEIN NATA"/>
    <property type="match status" value="1"/>
</dbReference>
<dbReference type="InterPro" id="IPR027417">
    <property type="entry name" value="P-loop_NTPase"/>
</dbReference>
<dbReference type="Pfam" id="PF00005">
    <property type="entry name" value="ABC_tran"/>
    <property type="match status" value="1"/>
</dbReference>
<name>D2EEC9_PARA4</name>
<evidence type="ECO:0000313" key="6">
    <source>
        <dbReference type="EMBL" id="EEZ93308.1"/>
    </source>
</evidence>
<keyword evidence="4" id="KW-0067">ATP-binding</keyword>
<dbReference type="AlphaFoldDB" id="D2EEC9"/>
<dbReference type="PROSITE" id="PS50893">
    <property type="entry name" value="ABC_TRANSPORTER_2"/>
    <property type="match status" value="1"/>
</dbReference>
<dbReference type="PANTHER" id="PTHR42711">
    <property type="entry name" value="ABC TRANSPORTER ATP-BINDING PROTEIN"/>
    <property type="match status" value="1"/>
</dbReference>
<dbReference type="InterPro" id="IPR003593">
    <property type="entry name" value="AAA+_ATPase"/>
</dbReference>
<evidence type="ECO:0000256" key="4">
    <source>
        <dbReference type="ARBA" id="ARBA00022840"/>
    </source>
</evidence>
<dbReference type="SMART" id="SM00382">
    <property type="entry name" value="AAA"/>
    <property type="match status" value="1"/>
</dbReference>
<evidence type="ECO:0000259" key="5">
    <source>
        <dbReference type="PROSITE" id="PS50893"/>
    </source>
</evidence>
<keyword evidence="3" id="KW-0547">Nucleotide-binding</keyword>
<dbReference type="Proteomes" id="UP000009375">
    <property type="component" value="Unassembled WGS sequence"/>
</dbReference>
<dbReference type="EMBL" id="GG730039">
    <property type="protein sequence ID" value="EEZ93308.1"/>
    <property type="molecule type" value="Genomic_DNA"/>
</dbReference>
<dbReference type="PROSITE" id="PS00211">
    <property type="entry name" value="ABC_TRANSPORTER_1"/>
    <property type="match status" value="1"/>
</dbReference>
<gene>
    <name evidence="6" type="ORF">BJBARM4_0066</name>
</gene>
<comment type="similarity">
    <text evidence="1">Belongs to the ABC transporter superfamily.</text>
</comment>
<reference evidence="6 7" key="1">
    <citation type="journal article" date="2010" name="Proc. Natl. Acad. Sci. U.S.A.">
        <title>Enigmatic, ultrasmall, uncultivated Archaea.</title>
        <authorList>
            <person name="Baker B.J."/>
            <person name="Comolli L.R."/>
            <person name="Dick G.J."/>
            <person name="Hauser L.J."/>
            <person name="Hyatt D."/>
            <person name="Dill B.D."/>
            <person name="Land M.L."/>
            <person name="Verberkmoes N.C."/>
            <person name="Hettich R.L."/>
            <person name="Banfield J.F."/>
        </authorList>
    </citation>
    <scope>NUCLEOTIDE SEQUENCE [LARGE SCALE GENOMIC DNA]</scope>
</reference>
<sequence length="260" mass="29063">MDEITVDVKNLSKQYGNFKAVDSISFAVKKGEIFGLLGPNGAGKTTLISMLTTLIKPTSGHASVLGKDIIKGALEVRKSIGVITEKVTMYPPLTAEENLMFFGRLYGIEKNELQKRIDEGLEEFQLSQFKNRPVGTFSLGMKRRLDLVRVLLNEPKVFFLDEPTVGLDPITVSFIKKKIRDINERGSTIILTTHIMQDADELSDRVALIDHGHLMACDTPKNLKKKLGKNATLENVFIHYAGEELRDKTEKMSLAPRRGM</sequence>
<proteinExistence type="inferred from homology"/>
<feature type="domain" description="ABC transporter" evidence="5">
    <location>
        <begin position="6"/>
        <end position="236"/>
    </location>
</feature>
<dbReference type="GO" id="GO:0005524">
    <property type="term" value="F:ATP binding"/>
    <property type="evidence" value="ECO:0007669"/>
    <property type="project" value="UniProtKB-KW"/>
</dbReference>
<evidence type="ECO:0000256" key="3">
    <source>
        <dbReference type="ARBA" id="ARBA00022741"/>
    </source>
</evidence>
<evidence type="ECO:0000256" key="2">
    <source>
        <dbReference type="ARBA" id="ARBA00022448"/>
    </source>
</evidence>
<evidence type="ECO:0000256" key="1">
    <source>
        <dbReference type="ARBA" id="ARBA00005417"/>
    </source>
</evidence>
<accession>D2EEC9</accession>
<organism evidence="6 7">
    <name type="scientific">Candidatus Parvarchaeum acidiphilum ARMAN-4</name>
    <dbReference type="NCBI Taxonomy" id="662760"/>
    <lineage>
        <taxon>Archaea</taxon>
        <taxon>Candidatus Parvarchaeota</taxon>
        <taxon>Candidatus Parvarchaeum</taxon>
    </lineage>
</organism>
<dbReference type="GO" id="GO:0016887">
    <property type="term" value="F:ATP hydrolysis activity"/>
    <property type="evidence" value="ECO:0007669"/>
    <property type="project" value="InterPro"/>
</dbReference>
<keyword evidence="2" id="KW-0813">Transport</keyword>
<dbReference type="InterPro" id="IPR003439">
    <property type="entry name" value="ABC_transporter-like_ATP-bd"/>
</dbReference>
<dbReference type="SUPFAM" id="SSF52540">
    <property type="entry name" value="P-loop containing nucleoside triphosphate hydrolases"/>
    <property type="match status" value="1"/>
</dbReference>
<protein>
    <submittedName>
        <fullName evidence="6">ABC transporter related protein</fullName>
    </submittedName>
</protein>
<evidence type="ECO:0000313" key="7">
    <source>
        <dbReference type="Proteomes" id="UP000009375"/>
    </source>
</evidence>